<evidence type="ECO:0000313" key="3">
    <source>
        <dbReference type="Proteomes" id="UP000192660"/>
    </source>
</evidence>
<dbReference type="GO" id="GO:0071949">
    <property type="term" value="F:FAD binding"/>
    <property type="evidence" value="ECO:0007669"/>
    <property type="project" value="InterPro"/>
</dbReference>
<dbReference type="GO" id="GO:0016628">
    <property type="term" value="F:oxidoreductase activity, acting on the CH-CH group of donors, NAD or NADP as acceptor"/>
    <property type="evidence" value="ECO:0007669"/>
    <property type="project" value="InterPro"/>
</dbReference>
<proteinExistence type="predicted"/>
<dbReference type="Pfam" id="PF01494">
    <property type="entry name" value="FAD_binding_3"/>
    <property type="match status" value="1"/>
</dbReference>
<dbReference type="InterPro" id="IPR036188">
    <property type="entry name" value="FAD/NAD-bd_sf"/>
</dbReference>
<gene>
    <name evidence="2" type="ORF">SAMN00768000_1615</name>
</gene>
<name>A0A1W1WDI2_SULTA</name>
<evidence type="ECO:0000259" key="1">
    <source>
        <dbReference type="Pfam" id="PF01494"/>
    </source>
</evidence>
<dbReference type="PANTHER" id="PTHR42685:SF22">
    <property type="entry name" value="CONDITIONED MEDIUM FACTOR RECEPTOR 1"/>
    <property type="match status" value="1"/>
</dbReference>
<dbReference type="Gene3D" id="3.50.50.60">
    <property type="entry name" value="FAD/NAD(P)-binding domain"/>
    <property type="match status" value="1"/>
</dbReference>
<organism evidence="2 3">
    <name type="scientific">Sulfobacillus thermosulfidooxidans (strain DSM 9293 / VKM B-1269 / AT-1)</name>
    <dbReference type="NCBI Taxonomy" id="929705"/>
    <lineage>
        <taxon>Bacteria</taxon>
        <taxon>Bacillati</taxon>
        <taxon>Bacillota</taxon>
        <taxon>Clostridia</taxon>
        <taxon>Eubacteriales</taxon>
        <taxon>Clostridiales Family XVII. Incertae Sedis</taxon>
        <taxon>Sulfobacillus</taxon>
    </lineage>
</organism>
<sequence length="378" mass="41738">MEDVIIIGAGPAGSTAARLLAQSGKQVLVLEQATFPRKKPCGGAITSRAVPLLPDQFMNHVLSSPTAWTFRGKKGSRTLKTSKPFCYTVDRSQFDHWLAQEAQKAGAQVMFNTPVTALAFDGEQYIVKTSHRYYYSRYLIGADGAKGVTAKYLGLTRPHNGAAVETEIPFPSSLLDHSKDLVEIDVSRYPWGYAWIIPHGSIANIGVGSFKASKLPSLKGLLQDYIMASFPGASALDTIWAHPLPYRVHFSSLAIDHAVLVGDAAGLMDSFSAEGIFSALYSAHIASEAINIAYQHHSGTESYNARIREDFWTHLRPAIKMSHLFYPLAGFWTEWFLHHTELLEEYLALTQGESTYDQLLAKTQATLLAKLHIRPLTR</sequence>
<accession>A0A1W1WDI2</accession>
<keyword evidence="3" id="KW-1185">Reference proteome</keyword>
<dbReference type="NCBIfam" id="TIGR02032">
    <property type="entry name" value="GG-red-SF"/>
    <property type="match status" value="1"/>
</dbReference>
<dbReference type="STRING" id="28034.BFX07_01310"/>
<dbReference type="PRINTS" id="PR00420">
    <property type="entry name" value="RNGMNOXGNASE"/>
</dbReference>
<dbReference type="InterPro" id="IPR050407">
    <property type="entry name" value="Geranylgeranyl_reductase"/>
</dbReference>
<dbReference type="InterPro" id="IPR011777">
    <property type="entry name" value="Geranylgeranyl_Rdtase_fam"/>
</dbReference>
<dbReference type="PANTHER" id="PTHR42685">
    <property type="entry name" value="GERANYLGERANYL DIPHOSPHATE REDUCTASE"/>
    <property type="match status" value="1"/>
</dbReference>
<evidence type="ECO:0000313" key="2">
    <source>
        <dbReference type="EMBL" id="SMC04371.1"/>
    </source>
</evidence>
<dbReference type="Proteomes" id="UP000192660">
    <property type="component" value="Unassembled WGS sequence"/>
</dbReference>
<feature type="domain" description="FAD-binding" evidence="1">
    <location>
        <begin position="3"/>
        <end position="163"/>
    </location>
</feature>
<dbReference type="AlphaFoldDB" id="A0A1W1WDI2"/>
<protein>
    <submittedName>
        <fullName evidence="2">Geranylgeranyl reductase family</fullName>
    </submittedName>
</protein>
<dbReference type="EMBL" id="FWWY01000001">
    <property type="protein sequence ID" value="SMC04371.1"/>
    <property type="molecule type" value="Genomic_DNA"/>
</dbReference>
<dbReference type="OrthoDB" id="9806565at2"/>
<dbReference type="SUPFAM" id="SSF51905">
    <property type="entry name" value="FAD/NAD(P)-binding domain"/>
    <property type="match status" value="1"/>
</dbReference>
<reference evidence="3" key="1">
    <citation type="submission" date="2017-04" db="EMBL/GenBank/DDBJ databases">
        <authorList>
            <person name="Varghese N."/>
            <person name="Submissions S."/>
        </authorList>
    </citation>
    <scope>NUCLEOTIDE SEQUENCE [LARGE SCALE GENOMIC DNA]</scope>
    <source>
        <strain evidence="3">DSM 9293</strain>
    </source>
</reference>
<dbReference type="InterPro" id="IPR002938">
    <property type="entry name" value="FAD-bd"/>
</dbReference>